<dbReference type="GO" id="GO:0016491">
    <property type="term" value="F:oxidoreductase activity"/>
    <property type="evidence" value="ECO:0007669"/>
    <property type="project" value="InterPro"/>
</dbReference>
<comment type="caution">
    <text evidence="2">The sequence shown here is derived from an EMBL/GenBank/DDBJ whole genome shotgun (WGS) entry which is preliminary data.</text>
</comment>
<protein>
    <submittedName>
        <fullName evidence="2">DUF2236 domain-containing protein</fullName>
    </submittedName>
</protein>
<dbReference type="PANTHER" id="PTHR36151:SF3">
    <property type="entry name" value="ER-BOUND OXYGENASE MPAB_MPAB'_RUBBER OXYGENASE CATALYTIC DOMAIN-CONTAINING PROTEIN"/>
    <property type="match status" value="1"/>
</dbReference>
<evidence type="ECO:0000313" key="3">
    <source>
        <dbReference type="Proteomes" id="UP000604475"/>
    </source>
</evidence>
<evidence type="ECO:0000313" key="2">
    <source>
        <dbReference type="EMBL" id="MBL7631895.1"/>
    </source>
</evidence>
<dbReference type="AlphaFoldDB" id="A0A937RKC4"/>
<dbReference type="PANTHER" id="PTHR36151">
    <property type="entry name" value="BLR2777 PROTEIN"/>
    <property type="match status" value="1"/>
</dbReference>
<dbReference type="Proteomes" id="UP000604475">
    <property type="component" value="Unassembled WGS sequence"/>
</dbReference>
<dbReference type="Pfam" id="PF09995">
    <property type="entry name" value="MPAB_Lcp_cat"/>
    <property type="match status" value="1"/>
</dbReference>
<feature type="domain" description="ER-bound oxygenase mpaB/mpaB'/Rubber oxygenase catalytic" evidence="1">
    <location>
        <begin position="35"/>
        <end position="257"/>
    </location>
</feature>
<reference evidence="2" key="1">
    <citation type="submission" date="2020-12" db="EMBL/GenBank/DDBJ databases">
        <title>Genomic characterization of non-nitrogen-fixing Frankia strains.</title>
        <authorList>
            <person name="Carlos-Shanley C."/>
            <person name="Guerra T."/>
            <person name="Hahn D."/>
        </authorList>
    </citation>
    <scope>NUCLEOTIDE SEQUENCE</scope>
    <source>
        <strain evidence="2">CN6</strain>
    </source>
</reference>
<proteinExistence type="predicted"/>
<organism evidence="2 3">
    <name type="scientific">Frankia nepalensis</name>
    <dbReference type="NCBI Taxonomy" id="1836974"/>
    <lineage>
        <taxon>Bacteria</taxon>
        <taxon>Bacillati</taxon>
        <taxon>Actinomycetota</taxon>
        <taxon>Actinomycetes</taxon>
        <taxon>Frankiales</taxon>
        <taxon>Frankiaceae</taxon>
        <taxon>Frankia</taxon>
    </lineage>
</organism>
<sequence length="292" mass="33053">MNPAESDVAESDTAGFDTARFDTARFDARDYLPGAGAFLAGFANVVMQLSWAPIGHGVVESRVTGGQLTRHPYKRTRTTFTYIAVAMLGTDEERARYRAAVTAAHRRVQSTAASPVRYHAMRPDLQLWVAACMYWGAADVYTRLYGPMEPTAADAFYRHAARFGTTLQVRPEMWPADRAAFDLYWEAALERVAVDPTVRAYLHDLVTRRSLRFPFHLGPAGPLVFVTTGFLPPRFREELGLAWSAADQARFDRLLRRTGSALRRLPRWARLFPYNLVLADMRLRRRLGQRLV</sequence>
<name>A0A937RKC4_9ACTN</name>
<gene>
    <name evidence="2" type="ORF">I7412_33000</name>
</gene>
<accession>A0A937RKC4</accession>
<evidence type="ECO:0000259" key="1">
    <source>
        <dbReference type="Pfam" id="PF09995"/>
    </source>
</evidence>
<dbReference type="EMBL" id="JAEACQ010000288">
    <property type="protein sequence ID" value="MBL7631895.1"/>
    <property type="molecule type" value="Genomic_DNA"/>
</dbReference>
<keyword evidence="3" id="KW-1185">Reference proteome</keyword>
<dbReference type="InterPro" id="IPR018713">
    <property type="entry name" value="MPAB/Lcp_cat_dom"/>
</dbReference>